<feature type="modified residue" description="4-aspartylphosphate" evidence="6">
    <location>
        <position position="54"/>
    </location>
</feature>
<dbReference type="OrthoDB" id="5487437at2"/>
<dbReference type="InterPro" id="IPR036097">
    <property type="entry name" value="HisK_dim/P_sf"/>
</dbReference>
<dbReference type="GO" id="GO:0000155">
    <property type="term" value="F:phosphorelay sensor kinase activity"/>
    <property type="evidence" value="ECO:0007669"/>
    <property type="project" value="InterPro"/>
</dbReference>
<feature type="domain" description="Histidine kinase" evidence="9">
    <location>
        <begin position="185"/>
        <end position="463"/>
    </location>
</feature>
<feature type="domain" description="Response regulatory" evidence="10">
    <location>
        <begin position="3"/>
        <end position="122"/>
    </location>
</feature>
<evidence type="ECO:0000256" key="8">
    <source>
        <dbReference type="SAM" id="MobiDB-lite"/>
    </source>
</evidence>
<dbReference type="EC" id="2.7.13.3" evidence="2"/>
<dbReference type="InterPro" id="IPR003594">
    <property type="entry name" value="HATPase_dom"/>
</dbReference>
<evidence type="ECO:0000256" key="4">
    <source>
        <dbReference type="ARBA" id="ARBA00022679"/>
    </source>
</evidence>
<dbReference type="InterPro" id="IPR001789">
    <property type="entry name" value="Sig_transdc_resp-reg_receiver"/>
</dbReference>
<dbReference type="Pfam" id="PF00512">
    <property type="entry name" value="HisKA"/>
    <property type="match status" value="1"/>
</dbReference>
<organism evidence="11 12">
    <name type="scientific">Desulfamplus magnetovallimortis</name>
    <dbReference type="NCBI Taxonomy" id="1246637"/>
    <lineage>
        <taxon>Bacteria</taxon>
        <taxon>Pseudomonadati</taxon>
        <taxon>Thermodesulfobacteriota</taxon>
        <taxon>Desulfobacteria</taxon>
        <taxon>Desulfobacterales</taxon>
        <taxon>Desulfobacteraceae</taxon>
        <taxon>Desulfamplus</taxon>
    </lineage>
</organism>
<dbReference type="EMBL" id="FWEV01000101">
    <property type="protein sequence ID" value="SLM29633.1"/>
    <property type="molecule type" value="Genomic_DNA"/>
</dbReference>
<reference evidence="11 12" key="1">
    <citation type="submission" date="2017-03" db="EMBL/GenBank/DDBJ databases">
        <authorList>
            <person name="Afonso C.L."/>
            <person name="Miller P.J."/>
            <person name="Scott M.A."/>
            <person name="Spackman E."/>
            <person name="Goraichik I."/>
            <person name="Dimitrov K.M."/>
            <person name="Suarez D.L."/>
            <person name="Swayne D.E."/>
        </authorList>
    </citation>
    <scope>NUCLEOTIDE SEQUENCE [LARGE SCALE GENOMIC DNA]</scope>
    <source>
        <strain evidence="11">PRJEB14757</strain>
    </source>
</reference>
<dbReference type="PANTHER" id="PTHR43047:SF72">
    <property type="entry name" value="OSMOSENSING HISTIDINE PROTEIN KINASE SLN1"/>
    <property type="match status" value="1"/>
</dbReference>
<dbReference type="PROSITE" id="PS50110">
    <property type="entry name" value="RESPONSE_REGULATORY"/>
    <property type="match status" value="2"/>
</dbReference>
<evidence type="ECO:0000259" key="10">
    <source>
        <dbReference type="PROSITE" id="PS50110"/>
    </source>
</evidence>
<dbReference type="GO" id="GO:0009927">
    <property type="term" value="F:histidine phosphotransfer kinase activity"/>
    <property type="evidence" value="ECO:0007669"/>
    <property type="project" value="TreeGrafter"/>
</dbReference>
<evidence type="ECO:0000256" key="1">
    <source>
        <dbReference type="ARBA" id="ARBA00000085"/>
    </source>
</evidence>
<name>A0A1W1HB17_9BACT</name>
<dbReference type="SUPFAM" id="SSF52172">
    <property type="entry name" value="CheY-like"/>
    <property type="match status" value="2"/>
</dbReference>
<dbReference type="InterPro" id="IPR003661">
    <property type="entry name" value="HisK_dim/P_dom"/>
</dbReference>
<dbReference type="CDD" id="cd00156">
    <property type="entry name" value="REC"/>
    <property type="match status" value="1"/>
</dbReference>
<evidence type="ECO:0000259" key="9">
    <source>
        <dbReference type="PROSITE" id="PS50109"/>
    </source>
</evidence>
<evidence type="ECO:0000256" key="3">
    <source>
        <dbReference type="ARBA" id="ARBA00022553"/>
    </source>
</evidence>
<dbReference type="InterPro" id="IPR036890">
    <property type="entry name" value="HATPase_C_sf"/>
</dbReference>
<dbReference type="Pfam" id="PF00072">
    <property type="entry name" value="Response_reg"/>
    <property type="match status" value="2"/>
</dbReference>
<dbReference type="Gene3D" id="3.30.565.10">
    <property type="entry name" value="Histidine kinase-like ATPase, C-terminal domain"/>
    <property type="match status" value="1"/>
</dbReference>
<accession>A0A1W1HB17</accession>
<evidence type="ECO:0000313" key="11">
    <source>
        <dbReference type="EMBL" id="SLM29633.1"/>
    </source>
</evidence>
<comment type="catalytic activity">
    <reaction evidence="1">
        <text>ATP + protein L-histidine = ADP + protein N-phospho-L-histidine.</text>
        <dbReference type="EC" id="2.7.13.3"/>
    </reaction>
</comment>
<evidence type="ECO:0000256" key="6">
    <source>
        <dbReference type="PROSITE-ProRule" id="PRU00169"/>
    </source>
</evidence>
<dbReference type="InterPro" id="IPR005467">
    <property type="entry name" value="His_kinase_dom"/>
</dbReference>
<dbReference type="RefSeq" id="WP_080799219.1">
    <property type="nucleotide sequence ID" value="NZ_LT828540.1"/>
</dbReference>
<feature type="region of interest" description="Disordered" evidence="8">
    <location>
        <begin position="356"/>
        <end position="381"/>
    </location>
</feature>
<gene>
    <name evidence="11" type="ORF">MTBBW1_190005</name>
</gene>
<dbReference type="CDD" id="cd00082">
    <property type="entry name" value="HisKA"/>
    <property type="match status" value="1"/>
</dbReference>
<evidence type="ECO:0000256" key="7">
    <source>
        <dbReference type="SAM" id="Coils"/>
    </source>
</evidence>
<dbReference type="SMART" id="SM00448">
    <property type="entry name" value="REC"/>
    <property type="match status" value="2"/>
</dbReference>
<dbReference type="STRING" id="1246637.MTBBW1_190005"/>
<feature type="domain" description="Response regulatory" evidence="10">
    <location>
        <begin position="485"/>
        <end position="601"/>
    </location>
</feature>
<keyword evidence="12" id="KW-1185">Reference proteome</keyword>
<evidence type="ECO:0000313" key="12">
    <source>
        <dbReference type="Proteomes" id="UP000191931"/>
    </source>
</evidence>
<dbReference type="Pfam" id="PF02518">
    <property type="entry name" value="HATPase_c"/>
    <property type="match status" value="1"/>
</dbReference>
<dbReference type="InterPro" id="IPR004358">
    <property type="entry name" value="Sig_transdc_His_kin-like_C"/>
</dbReference>
<dbReference type="Gene3D" id="3.40.50.2300">
    <property type="match status" value="2"/>
</dbReference>
<keyword evidence="5" id="KW-0418">Kinase</keyword>
<proteinExistence type="predicted"/>
<protein>
    <recommendedName>
        <fullName evidence="2">histidine kinase</fullName>
        <ecNumber evidence="2">2.7.13.3</ecNumber>
    </recommendedName>
</protein>
<dbReference type="Gene3D" id="1.10.287.130">
    <property type="match status" value="1"/>
</dbReference>
<dbReference type="PROSITE" id="PS50109">
    <property type="entry name" value="HIS_KIN"/>
    <property type="match status" value="1"/>
</dbReference>
<feature type="modified residue" description="4-aspartylphosphate" evidence="6">
    <location>
        <position position="536"/>
    </location>
</feature>
<dbReference type="SMART" id="SM00388">
    <property type="entry name" value="HisKA"/>
    <property type="match status" value="1"/>
</dbReference>
<dbReference type="AlphaFoldDB" id="A0A1W1HB17"/>
<feature type="coiled-coil region" evidence="7">
    <location>
        <begin position="143"/>
        <end position="176"/>
    </location>
</feature>
<dbReference type="SMART" id="SM00387">
    <property type="entry name" value="HATPase_c"/>
    <property type="match status" value="1"/>
</dbReference>
<dbReference type="SUPFAM" id="SSF47384">
    <property type="entry name" value="Homodimeric domain of signal transducing histidine kinase"/>
    <property type="match status" value="1"/>
</dbReference>
<dbReference type="PRINTS" id="PR00344">
    <property type="entry name" value="BCTRLSENSOR"/>
</dbReference>
<dbReference type="Proteomes" id="UP000191931">
    <property type="component" value="Unassembled WGS sequence"/>
</dbReference>
<keyword evidence="7" id="KW-0175">Coiled coil</keyword>
<dbReference type="GO" id="GO:0005886">
    <property type="term" value="C:plasma membrane"/>
    <property type="evidence" value="ECO:0007669"/>
    <property type="project" value="TreeGrafter"/>
</dbReference>
<keyword evidence="4" id="KW-0808">Transferase</keyword>
<sequence>MPVILAIDDRQDNLLSLAALLKSSIPDCRVVTALSGREGIEKASDEKPDTILLDIHMPGMDGFEVCQILKSHPDTKHIPVVMLTAISTDLESRIKGLQMGADAFFTKPIERLELAAQVKAMLRIKYAEDLLRRESALLEQQVAERTAELVRQKNQLIAEIEERKRMEARLHQAQKMESIGSLAGGIAHDFNNILFPILGMSEMLLEDLPQESPEYLKVEQIYSAAGRARELVMQILSFSRQGEYKKLPVRIQQILKEVLKLAHSTIPSNIEISQNIQNECGKVMADPTQIHQIAMNLITNAYHAVQDNGGRISVELRERVMTSEEFADSFMLPSFMASNTISLTTKASLSMVSSLTSPSSMSSSSTSSTPKASGTMPSTPAASVPAASGKYAMLTVSDTGCGIAPDVMDKIFEPYFTTKEQGKGTGLGLAVVYGIVKQYSGEIRISSELGKGTRVDVFFPIMDMGESPDMTEALKELPFKTGAEKILLVDDEASVIRVETAMLERLGYKVTSCLSSFEALDTFRSNPDAFDLVLTDMTMPGLTGDQLASELISIKPSIPVIICTGFSEKVDAKAVDAMGIKGFLKKPVIMADLAQKVRDVLDEE</sequence>
<dbReference type="PANTHER" id="PTHR43047">
    <property type="entry name" value="TWO-COMPONENT HISTIDINE PROTEIN KINASE"/>
    <property type="match status" value="1"/>
</dbReference>
<keyword evidence="3 6" id="KW-0597">Phosphoprotein</keyword>
<evidence type="ECO:0000256" key="2">
    <source>
        <dbReference type="ARBA" id="ARBA00012438"/>
    </source>
</evidence>
<dbReference type="SUPFAM" id="SSF55874">
    <property type="entry name" value="ATPase domain of HSP90 chaperone/DNA topoisomerase II/histidine kinase"/>
    <property type="match status" value="1"/>
</dbReference>
<evidence type="ECO:0000256" key="5">
    <source>
        <dbReference type="ARBA" id="ARBA00022777"/>
    </source>
</evidence>
<dbReference type="InterPro" id="IPR011006">
    <property type="entry name" value="CheY-like_superfamily"/>
</dbReference>